<dbReference type="Pfam" id="PF00139">
    <property type="entry name" value="Lectin_legB"/>
    <property type="match status" value="1"/>
</dbReference>
<dbReference type="AlphaFoldDB" id="A0AAV8GNN3"/>
<dbReference type="InterPro" id="IPR001220">
    <property type="entry name" value="Legume_lectin_dom"/>
</dbReference>
<dbReference type="Gene3D" id="3.30.200.20">
    <property type="entry name" value="Phosphorylase Kinase, domain 1"/>
    <property type="match status" value="1"/>
</dbReference>
<dbReference type="InterPro" id="IPR013320">
    <property type="entry name" value="ConA-like_dom_sf"/>
</dbReference>
<evidence type="ECO:0000256" key="12">
    <source>
        <dbReference type="ARBA" id="ARBA00022989"/>
    </source>
</evidence>
<dbReference type="InterPro" id="IPR050528">
    <property type="entry name" value="L-type_Lectin-RKs"/>
</dbReference>
<keyword evidence="4" id="KW-1003">Cell membrane</keyword>
<organism evidence="21 22">
    <name type="scientific">Rhynchospora pubera</name>
    <dbReference type="NCBI Taxonomy" id="906938"/>
    <lineage>
        <taxon>Eukaryota</taxon>
        <taxon>Viridiplantae</taxon>
        <taxon>Streptophyta</taxon>
        <taxon>Embryophyta</taxon>
        <taxon>Tracheophyta</taxon>
        <taxon>Spermatophyta</taxon>
        <taxon>Magnoliopsida</taxon>
        <taxon>Liliopsida</taxon>
        <taxon>Poales</taxon>
        <taxon>Cyperaceae</taxon>
        <taxon>Cyperoideae</taxon>
        <taxon>Rhynchosporeae</taxon>
        <taxon>Rhynchospora</taxon>
    </lineage>
</organism>
<dbReference type="GO" id="GO:0030246">
    <property type="term" value="F:carbohydrate binding"/>
    <property type="evidence" value="ECO:0007669"/>
    <property type="project" value="UniProtKB-KW"/>
</dbReference>
<evidence type="ECO:0000256" key="7">
    <source>
        <dbReference type="ARBA" id="ARBA00022729"/>
    </source>
</evidence>
<keyword evidence="7 19" id="KW-0732">Signal</keyword>
<protein>
    <submittedName>
        <fullName evidence="21">L-type lectin-domain containing receptor kinase IX.1</fullName>
    </submittedName>
</protein>
<evidence type="ECO:0000256" key="3">
    <source>
        <dbReference type="ARBA" id="ARBA00010217"/>
    </source>
</evidence>
<keyword evidence="15" id="KW-0325">Glycoprotein</keyword>
<evidence type="ECO:0000256" key="4">
    <source>
        <dbReference type="ARBA" id="ARBA00022475"/>
    </source>
</evidence>
<feature type="transmembrane region" description="Helical" evidence="18">
    <location>
        <begin position="299"/>
        <end position="322"/>
    </location>
</feature>
<evidence type="ECO:0000256" key="1">
    <source>
        <dbReference type="ARBA" id="ARBA00004251"/>
    </source>
</evidence>
<feature type="domain" description="Protein kinase" evidence="20">
    <location>
        <begin position="367"/>
        <end position="645"/>
    </location>
</feature>
<keyword evidence="10 21" id="KW-0418">Kinase</keyword>
<keyword evidence="8" id="KW-0430">Lectin</keyword>
<dbReference type="SUPFAM" id="SSF56112">
    <property type="entry name" value="Protein kinase-like (PK-like)"/>
    <property type="match status" value="1"/>
</dbReference>
<feature type="compositionally biased region" description="Low complexity" evidence="17">
    <location>
        <begin position="667"/>
        <end position="678"/>
    </location>
</feature>
<keyword evidence="9 16" id="KW-0547">Nucleotide-binding</keyword>
<evidence type="ECO:0000256" key="9">
    <source>
        <dbReference type="ARBA" id="ARBA00022741"/>
    </source>
</evidence>
<evidence type="ECO:0000256" key="5">
    <source>
        <dbReference type="ARBA" id="ARBA00022679"/>
    </source>
</evidence>
<keyword evidence="12 18" id="KW-1133">Transmembrane helix</keyword>
<evidence type="ECO:0000256" key="18">
    <source>
        <dbReference type="SAM" id="Phobius"/>
    </source>
</evidence>
<reference evidence="21" key="1">
    <citation type="submission" date="2022-08" db="EMBL/GenBank/DDBJ databases">
        <authorList>
            <person name="Marques A."/>
        </authorList>
    </citation>
    <scope>NUCLEOTIDE SEQUENCE</scope>
    <source>
        <strain evidence="21">RhyPub2mFocal</strain>
        <tissue evidence="21">Leaves</tissue>
    </source>
</reference>
<dbReference type="EMBL" id="JAMFTS010000001">
    <property type="protein sequence ID" value="KAJ4806609.1"/>
    <property type="molecule type" value="Genomic_DNA"/>
</dbReference>
<dbReference type="GO" id="GO:0004672">
    <property type="term" value="F:protein kinase activity"/>
    <property type="evidence" value="ECO:0007669"/>
    <property type="project" value="InterPro"/>
</dbReference>
<feature type="binding site" evidence="16">
    <location>
        <position position="396"/>
    </location>
    <ligand>
        <name>ATP</name>
        <dbReference type="ChEBI" id="CHEBI:30616"/>
    </ligand>
</feature>
<evidence type="ECO:0000256" key="17">
    <source>
        <dbReference type="SAM" id="MobiDB-lite"/>
    </source>
</evidence>
<sequence>MAISIISKGFQALLLSFCLFLIASPGCSLSFDFDFTKNEYSNITCIGDALVHNDTCKDLAKSGLTRDSISGIYYSTGKAFYNQPVPAWDNSTGEVTNFNTTFSFKIHNTTSRCADGLAFFLSAYPHPVLNGSGGTLGLFNYSWDATTIYVDPTEHLVAIEFDTFFNYQWDPPSVNNLTDGHIGINIKTIRSTVYKIIPNSLLVDKNMTAYISYNNLSQILRLQLSQDDNPTINFNINTKVDLKSILPQEMAIGFSAATGSWVELHLLYSWSFDSTLVPRTNNNSTEGTSTNSKRTLNSGVIGVLIAVSVALLLILGTLMYLIGKKRLTMKNGEIETVFDELMDDEFEKGRGPKRFQYNELAAATKDFAETEKLGEGGFGSVYRGKLGDHGVHVAIKRVSKDSQQGKKEYMSEVKIISQLRHRNLVSLIGWCHGHGEFLLVYELMQNGSLDTHLYHKVRVLVWPLRHKIALGLGSALLYLHEECQQCVLHRDIKPSNVMLDALFNAKLGDFGLARVIDHQAGAQTTIPAGTMGYIAPECIITGKASTESDVYSFGVVLLEIACGRRPVVLQEDESRSRLVEWVWSHYGSGTIHDAIDLRLNGEFDAQEAERTLVVGLWCAQLSYNLRPTIRQAMNALNLEAPLPLLPPKMPMPMYSPSMDGSDFPPYTSSNGTTSGTVS</sequence>
<dbReference type="PROSITE" id="PS00108">
    <property type="entry name" value="PROTEIN_KINASE_ST"/>
    <property type="match status" value="1"/>
</dbReference>
<dbReference type="PANTHER" id="PTHR27007">
    <property type="match status" value="1"/>
</dbReference>
<keyword evidence="6 18" id="KW-0812">Transmembrane</keyword>
<keyword evidence="11 16" id="KW-0067">ATP-binding</keyword>
<evidence type="ECO:0000256" key="19">
    <source>
        <dbReference type="SAM" id="SignalP"/>
    </source>
</evidence>
<comment type="similarity">
    <text evidence="2">In the N-terminal section; belongs to the leguminous lectin family.</text>
</comment>
<dbReference type="InterPro" id="IPR011009">
    <property type="entry name" value="Kinase-like_dom_sf"/>
</dbReference>
<comment type="caution">
    <text evidence="21">The sequence shown here is derived from an EMBL/GenBank/DDBJ whole genome shotgun (WGS) entry which is preliminary data.</text>
</comment>
<keyword evidence="22" id="KW-1185">Reference proteome</keyword>
<comment type="similarity">
    <text evidence="3">In the C-terminal section; belongs to the protein kinase superfamily. Ser/Thr protein kinase family.</text>
</comment>
<evidence type="ECO:0000256" key="13">
    <source>
        <dbReference type="ARBA" id="ARBA00023136"/>
    </source>
</evidence>
<evidence type="ECO:0000256" key="11">
    <source>
        <dbReference type="ARBA" id="ARBA00022840"/>
    </source>
</evidence>
<dbReference type="PROSITE" id="PS50011">
    <property type="entry name" value="PROTEIN_KINASE_DOM"/>
    <property type="match status" value="1"/>
</dbReference>
<dbReference type="SMART" id="SM00220">
    <property type="entry name" value="S_TKc"/>
    <property type="match status" value="1"/>
</dbReference>
<name>A0AAV8GNN3_9POAL</name>
<dbReference type="InterPro" id="IPR017441">
    <property type="entry name" value="Protein_kinase_ATP_BS"/>
</dbReference>
<evidence type="ECO:0000313" key="21">
    <source>
        <dbReference type="EMBL" id="KAJ4806609.1"/>
    </source>
</evidence>
<evidence type="ECO:0000256" key="16">
    <source>
        <dbReference type="PROSITE-ProRule" id="PRU10141"/>
    </source>
</evidence>
<evidence type="ECO:0000256" key="14">
    <source>
        <dbReference type="ARBA" id="ARBA00023170"/>
    </source>
</evidence>
<evidence type="ECO:0000256" key="6">
    <source>
        <dbReference type="ARBA" id="ARBA00022692"/>
    </source>
</evidence>
<dbReference type="GO" id="GO:0005886">
    <property type="term" value="C:plasma membrane"/>
    <property type="evidence" value="ECO:0007669"/>
    <property type="project" value="UniProtKB-SubCell"/>
</dbReference>
<keyword evidence="14 21" id="KW-0675">Receptor</keyword>
<dbReference type="GO" id="GO:0002229">
    <property type="term" value="P:defense response to oomycetes"/>
    <property type="evidence" value="ECO:0007669"/>
    <property type="project" value="UniProtKB-ARBA"/>
</dbReference>
<feature type="region of interest" description="Disordered" evidence="17">
    <location>
        <begin position="656"/>
        <end position="678"/>
    </location>
</feature>
<evidence type="ECO:0000259" key="20">
    <source>
        <dbReference type="PROSITE" id="PS50011"/>
    </source>
</evidence>
<evidence type="ECO:0000313" key="22">
    <source>
        <dbReference type="Proteomes" id="UP001140206"/>
    </source>
</evidence>
<dbReference type="FunFam" id="1.10.510.10:FF:000240">
    <property type="entry name" value="Lectin-domain containing receptor kinase A4.3"/>
    <property type="match status" value="1"/>
</dbReference>
<evidence type="ECO:0000256" key="2">
    <source>
        <dbReference type="ARBA" id="ARBA00008536"/>
    </source>
</evidence>
<dbReference type="InterPro" id="IPR008271">
    <property type="entry name" value="Ser/Thr_kinase_AS"/>
</dbReference>
<feature type="chain" id="PRO_5043440327" evidence="19">
    <location>
        <begin position="31"/>
        <end position="678"/>
    </location>
</feature>
<evidence type="ECO:0000256" key="8">
    <source>
        <dbReference type="ARBA" id="ARBA00022734"/>
    </source>
</evidence>
<dbReference type="Gene3D" id="2.60.120.200">
    <property type="match status" value="1"/>
</dbReference>
<feature type="signal peptide" evidence="19">
    <location>
        <begin position="1"/>
        <end position="30"/>
    </location>
</feature>
<dbReference type="SUPFAM" id="SSF49899">
    <property type="entry name" value="Concanavalin A-like lectins/glucanases"/>
    <property type="match status" value="1"/>
</dbReference>
<dbReference type="CDD" id="cd06899">
    <property type="entry name" value="lectin_legume_LecRK_Arcelin_ConA"/>
    <property type="match status" value="1"/>
</dbReference>
<keyword evidence="5" id="KW-0808">Transferase</keyword>
<evidence type="ECO:0000256" key="15">
    <source>
        <dbReference type="ARBA" id="ARBA00023180"/>
    </source>
</evidence>
<dbReference type="Proteomes" id="UP001140206">
    <property type="component" value="Chromosome 1"/>
</dbReference>
<dbReference type="InterPro" id="IPR000719">
    <property type="entry name" value="Prot_kinase_dom"/>
</dbReference>
<accession>A0AAV8GNN3</accession>
<keyword evidence="13 18" id="KW-0472">Membrane</keyword>
<dbReference type="Gene3D" id="1.10.510.10">
    <property type="entry name" value="Transferase(Phosphotransferase) domain 1"/>
    <property type="match status" value="1"/>
</dbReference>
<dbReference type="PROSITE" id="PS00107">
    <property type="entry name" value="PROTEIN_KINASE_ATP"/>
    <property type="match status" value="1"/>
</dbReference>
<evidence type="ECO:0000256" key="10">
    <source>
        <dbReference type="ARBA" id="ARBA00022777"/>
    </source>
</evidence>
<gene>
    <name evidence="21" type="ORF">LUZ62_019175</name>
</gene>
<proteinExistence type="inferred from homology"/>
<dbReference type="Pfam" id="PF00069">
    <property type="entry name" value="Pkinase"/>
    <property type="match status" value="1"/>
</dbReference>
<dbReference type="FunFam" id="3.30.200.20:FF:000168">
    <property type="entry name" value="L-type lectin-domain containing receptor kinase IX.1"/>
    <property type="match status" value="1"/>
</dbReference>
<comment type="subcellular location">
    <subcellularLocation>
        <location evidence="1">Cell membrane</location>
        <topology evidence="1">Single-pass type I membrane protein</topology>
    </subcellularLocation>
</comment>
<dbReference type="CDD" id="cd14066">
    <property type="entry name" value="STKc_IRAK"/>
    <property type="match status" value="1"/>
</dbReference>
<dbReference type="GO" id="GO:0005524">
    <property type="term" value="F:ATP binding"/>
    <property type="evidence" value="ECO:0007669"/>
    <property type="project" value="UniProtKB-UniRule"/>
</dbReference>